<gene>
    <name evidence="1" type="ORF">BDP27DRAFT_1426261</name>
</gene>
<organism evidence="1 2">
    <name type="scientific">Rhodocollybia butyracea</name>
    <dbReference type="NCBI Taxonomy" id="206335"/>
    <lineage>
        <taxon>Eukaryota</taxon>
        <taxon>Fungi</taxon>
        <taxon>Dikarya</taxon>
        <taxon>Basidiomycota</taxon>
        <taxon>Agaricomycotina</taxon>
        <taxon>Agaricomycetes</taxon>
        <taxon>Agaricomycetidae</taxon>
        <taxon>Agaricales</taxon>
        <taxon>Marasmiineae</taxon>
        <taxon>Omphalotaceae</taxon>
        <taxon>Rhodocollybia</taxon>
    </lineage>
</organism>
<reference evidence="1" key="1">
    <citation type="submission" date="2020-11" db="EMBL/GenBank/DDBJ databases">
        <authorList>
            <consortium name="DOE Joint Genome Institute"/>
            <person name="Ahrendt S."/>
            <person name="Riley R."/>
            <person name="Andreopoulos W."/>
            <person name="Labutti K."/>
            <person name="Pangilinan J."/>
            <person name="Ruiz-Duenas F.J."/>
            <person name="Barrasa J.M."/>
            <person name="Sanchez-Garcia M."/>
            <person name="Camarero S."/>
            <person name="Miyauchi S."/>
            <person name="Serrano A."/>
            <person name="Linde D."/>
            <person name="Babiker R."/>
            <person name="Drula E."/>
            <person name="Ayuso-Fernandez I."/>
            <person name="Pacheco R."/>
            <person name="Padilla G."/>
            <person name="Ferreira P."/>
            <person name="Barriuso J."/>
            <person name="Kellner H."/>
            <person name="Castanera R."/>
            <person name="Alfaro M."/>
            <person name="Ramirez L."/>
            <person name="Pisabarro A.G."/>
            <person name="Kuo A."/>
            <person name="Tritt A."/>
            <person name="Lipzen A."/>
            <person name="He G."/>
            <person name="Yan M."/>
            <person name="Ng V."/>
            <person name="Cullen D."/>
            <person name="Martin F."/>
            <person name="Rosso M.-N."/>
            <person name="Henrissat B."/>
            <person name="Hibbett D."/>
            <person name="Martinez A.T."/>
            <person name="Grigoriev I.V."/>
        </authorList>
    </citation>
    <scope>NUCLEOTIDE SEQUENCE</scope>
    <source>
        <strain evidence="1">AH 40177</strain>
    </source>
</reference>
<protein>
    <submittedName>
        <fullName evidence="1">Uncharacterized protein</fullName>
    </submittedName>
</protein>
<dbReference type="Proteomes" id="UP000772434">
    <property type="component" value="Unassembled WGS sequence"/>
</dbReference>
<comment type="caution">
    <text evidence="1">The sequence shown here is derived from an EMBL/GenBank/DDBJ whole genome shotgun (WGS) entry which is preliminary data.</text>
</comment>
<dbReference type="AlphaFoldDB" id="A0A9P5PIW7"/>
<dbReference type="OrthoDB" id="2104739at2759"/>
<name>A0A9P5PIW7_9AGAR</name>
<dbReference type="EMBL" id="JADNRY010000132">
    <property type="protein sequence ID" value="KAF9064042.1"/>
    <property type="molecule type" value="Genomic_DNA"/>
</dbReference>
<evidence type="ECO:0000313" key="1">
    <source>
        <dbReference type="EMBL" id="KAF9064042.1"/>
    </source>
</evidence>
<accession>A0A9P5PIW7</accession>
<proteinExistence type="predicted"/>
<sequence>MVLPITIEGLSPGLLPPPKDVQHKLRTPNHLSAYTTIFNFQQSVLEDKDKLIRARVLGFILLLAPTDTVRAEVVRTIVSCASHTGLYELRDMYIEFFIRPFKKNKGPRTAVLSSHHSLSTFDARKKVAKDEMHQVPETHQEVKKRALFRDGYRRLVTKVFDYEYSLRGYHKDYPDTTELERSCCGPTHCAHIIPGAYLKLSGLKNTPHCYETKHLCGPYEVYLRDRSLITTFTTPDPSIPLLPDPALLALHATCAKLAHLSGVGEHIDQVERD</sequence>
<keyword evidence="2" id="KW-1185">Reference proteome</keyword>
<evidence type="ECO:0000313" key="2">
    <source>
        <dbReference type="Proteomes" id="UP000772434"/>
    </source>
</evidence>